<dbReference type="RefSeq" id="WP_024080886.1">
    <property type="nucleotide sequence ID" value="NZ_CP027527.1"/>
</dbReference>
<protein>
    <submittedName>
        <fullName evidence="2">Membrane protein</fullName>
    </submittedName>
</protein>
<dbReference type="AlphaFoldDB" id="A4TTY2"/>
<feature type="transmembrane region" description="Helical" evidence="1">
    <location>
        <begin position="38"/>
        <end position="57"/>
    </location>
</feature>
<proteinExistence type="predicted"/>
<keyword evidence="1" id="KW-1133">Transmembrane helix</keyword>
<keyword evidence="1" id="KW-0812">Transmembrane</keyword>
<feature type="transmembrane region" description="Helical" evidence="1">
    <location>
        <begin position="6"/>
        <end position="26"/>
    </location>
</feature>
<evidence type="ECO:0000256" key="1">
    <source>
        <dbReference type="SAM" id="Phobius"/>
    </source>
</evidence>
<accession>A4TTY2</accession>
<organism evidence="2">
    <name type="scientific">Magnetospirillum gryphiswaldense</name>
    <dbReference type="NCBI Taxonomy" id="55518"/>
    <lineage>
        <taxon>Bacteria</taxon>
        <taxon>Pseudomonadati</taxon>
        <taxon>Pseudomonadota</taxon>
        <taxon>Alphaproteobacteria</taxon>
        <taxon>Rhodospirillales</taxon>
        <taxon>Rhodospirillaceae</taxon>
        <taxon>Magnetospirillum</taxon>
    </lineage>
</organism>
<keyword evidence="1" id="KW-0472">Membrane</keyword>
<dbReference type="EMBL" id="CU459003">
    <property type="protein sequence ID" value="CAM74089.1"/>
    <property type="molecule type" value="Genomic_DNA"/>
</dbReference>
<sequence length="89" mass="9402">MGAGEINFLALPLVALLALVGAPWAFRRAGFLWGKVVFGSLTVVFAALGSAGIIISVQHKTGLSALPLAWLVLPALIFALYRISRIKAE</sequence>
<name>A4TTY2_9PROT</name>
<feature type="transmembrane region" description="Helical" evidence="1">
    <location>
        <begin position="63"/>
        <end position="83"/>
    </location>
</feature>
<evidence type="ECO:0000313" key="2">
    <source>
        <dbReference type="EMBL" id="CAM74089.1"/>
    </source>
</evidence>
<gene>
    <name evidence="2" type="ORF">MGR_1115</name>
</gene>
<reference evidence="2" key="1">
    <citation type="journal article" date="2007" name="J. Bacteriol.">
        <title>Comparative genome analysis of four magnetotactic bacteria reveals a complex set of group-specific genes implicated in magnetosome biomineralization and function.</title>
        <authorList>
            <person name="Richter M."/>
            <person name="Kube M."/>
            <person name="Bazylinski D.A."/>
            <person name="Lombardot T."/>
            <person name="Gloeckner F.O."/>
            <person name="Reinhardt R."/>
            <person name="Schueler D."/>
        </authorList>
    </citation>
    <scope>NUCLEOTIDE SEQUENCE</scope>
    <source>
        <strain evidence="2">MSR-1</strain>
    </source>
</reference>